<dbReference type="OrthoDB" id="1899781at2759"/>
<gene>
    <name evidence="1" type="ORF">LSAA_14318</name>
</gene>
<proteinExistence type="predicted"/>
<dbReference type="InterPro" id="IPR036249">
    <property type="entry name" value="Thioredoxin-like_sf"/>
</dbReference>
<dbReference type="EMBL" id="HG994587">
    <property type="protein sequence ID" value="CAF3016024.1"/>
    <property type="molecule type" value="Genomic_DNA"/>
</dbReference>
<dbReference type="GO" id="GO:0005929">
    <property type="term" value="C:cilium"/>
    <property type="evidence" value="ECO:0007669"/>
    <property type="project" value="TreeGrafter"/>
</dbReference>
<organism evidence="1 2">
    <name type="scientific">Lepeophtheirus salmonis</name>
    <name type="common">Salmon louse</name>
    <name type="synonym">Caligus salmonis</name>
    <dbReference type="NCBI Taxonomy" id="72036"/>
    <lineage>
        <taxon>Eukaryota</taxon>
        <taxon>Metazoa</taxon>
        <taxon>Ecdysozoa</taxon>
        <taxon>Arthropoda</taxon>
        <taxon>Crustacea</taxon>
        <taxon>Multicrustacea</taxon>
        <taxon>Hexanauplia</taxon>
        <taxon>Copepoda</taxon>
        <taxon>Siphonostomatoida</taxon>
        <taxon>Caligidae</taxon>
        <taxon>Lepeophtheirus</taxon>
    </lineage>
</organism>
<dbReference type="GO" id="GO:0060271">
    <property type="term" value="P:cilium assembly"/>
    <property type="evidence" value="ECO:0007669"/>
    <property type="project" value="TreeGrafter"/>
</dbReference>
<accession>A0A7R8HD45</accession>
<sequence>MLRELLFVTNILFVYGVENGVCPWGLEAVLPKSNSSKTAKKIANCRWKEWDEVHLSVQMLDGTFFESVNNVTTPHNRSEPGLCAVVLFYSPTCPFSIQAAPYFNALPMVFPQISFYAIDGSSSNAANLLYHIALSPSPNSLLFATKLPPLYPISSAEVKNEGPVPTQLAIKPDYCLLLAWTFTLTVLTVYAGKSSSCQKLMDSIKNIWREVEIQHQHVD</sequence>
<protein>
    <submittedName>
        <fullName evidence="1">(salmon louse) hypothetical protein</fullName>
    </submittedName>
</protein>
<dbReference type="SUPFAM" id="SSF52833">
    <property type="entry name" value="Thioredoxin-like"/>
    <property type="match status" value="1"/>
</dbReference>
<dbReference type="Proteomes" id="UP000675881">
    <property type="component" value="Chromosome 8"/>
</dbReference>
<dbReference type="PANTHER" id="PTHR14684:SF2">
    <property type="entry name" value="THIOREDOXIN DOMAIN-CONTAINING PROTEIN 15"/>
    <property type="match status" value="1"/>
</dbReference>
<evidence type="ECO:0000313" key="1">
    <source>
        <dbReference type="EMBL" id="CAF3016024.1"/>
    </source>
</evidence>
<evidence type="ECO:0000313" key="2">
    <source>
        <dbReference type="Proteomes" id="UP000675881"/>
    </source>
</evidence>
<keyword evidence="2" id="KW-1185">Reference proteome</keyword>
<dbReference type="AlphaFoldDB" id="A0A7R8HD45"/>
<dbReference type="InterPro" id="IPR042418">
    <property type="entry name" value="TXNDC15"/>
</dbReference>
<dbReference type="PANTHER" id="PTHR14684">
    <property type="entry name" value="THIOREDOXIN DOMAIN-CONTAINING PROTEIN 15"/>
    <property type="match status" value="1"/>
</dbReference>
<reference evidence="1" key="1">
    <citation type="submission" date="2021-02" db="EMBL/GenBank/DDBJ databases">
        <authorList>
            <person name="Bekaert M."/>
        </authorList>
    </citation>
    <scope>NUCLEOTIDE SEQUENCE</scope>
    <source>
        <strain evidence="1">IoA-00</strain>
    </source>
</reference>
<name>A0A7R8HD45_LEPSM</name>